<evidence type="ECO:0000259" key="2">
    <source>
        <dbReference type="Pfam" id="PF25805"/>
    </source>
</evidence>
<reference evidence="3" key="1">
    <citation type="journal article" date="2015" name="PLoS ONE">
        <title>Comprehensive Evaluation of Toxoplasma gondii VEG and Neospora caninum LIV Genomes with Tachyzoite Stage Transcriptome and Proteome Defines Novel Transcript Features.</title>
        <authorList>
            <person name="Ramaprasad A."/>
            <person name="Mourier T."/>
            <person name="Naeem R."/>
            <person name="Malas T.B."/>
            <person name="Moussa E."/>
            <person name="Panigrahi A."/>
            <person name="Vermont S.J."/>
            <person name="Otto T.D."/>
            <person name="Wastling J."/>
            <person name="Pain A."/>
        </authorList>
    </citation>
    <scope>NUCLEOTIDE SEQUENCE</scope>
    <source>
        <strain evidence="3">Liverpool</strain>
    </source>
</reference>
<dbReference type="EMBL" id="LN714485">
    <property type="protein sequence ID" value="CEL69128.1"/>
    <property type="molecule type" value="Genomic_DNA"/>
</dbReference>
<keyword evidence="1" id="KW-0175">Coiled coil</keyword>
<evidence type="ECO:0000256" key="1">
    <source>
        <dbReference type="SAM" id="Coils"/>
    </source>
</evidence>
<organism evidence="3">
    <name type="scientific">Neospora caninum (strain Liverpool)</name>
    <dbReference type="NCBI Taxonomy" id="572307"/>
    <lineage>
        <taxon>Eukaryota</taxon>
        <taxon>Sar</taxon>
        <taxon>Alveolata</taxon>
        <taxon>Apicomplexa</taxon>
        <taxon>Conoidasida</taxon>
        <taxon>Coccidia</taxon>
        <taxon>Eucoccidiorida</taxon>
        <taxon>Eimeriorina</taxon>
        <taxon>Sarcocystidae</taxon>
        <taxon>Neospora</taxon>
    </lineage>
</organism>
<dbReference type="PROSITE" id="PS50096">
    <property type="entry name" value="IQ"/>
    <property type="match status" value="1"/>
</dbReference>
<feature type="coiled-coil region" evidence="1">
    <location>
        <begin position="262"/>
        <end position="297"/>
    </location>
</feature>
<protein>
    <submittedName>
        <fullName evidence="3">IQ calmodulin-binding motif domain-containing protein, putative</fullName>
    </submittedName>
</protein>
<name>A0A0F7UGX6_NEOCL</name>
<dbReference type="Pfam" id="PF25805">
    <property type="entry name" value="IQUB"/>
    <property type="match status" value="1"/>
</dbReference>
<dbReference type="AlphaFoldDB" id="A0A0F7UGX6"/>
<accession>A0A0F7UGX6</accession>
<dbReference type="InterPro" id="IPR057887">
    <property type="entry name" value="IQUB_helical"/>
</dbReference>
<gene>
    <name evidence="3" type="ORF">BN1204_048480</name>
</gene>
<dbReference type="PANTHER" id="PTHR21074:SF0">
    <property type="entry name" value="IQ AND UBIQUITIN-LIKE DOMAIN-CONTAINING PROTEIN"/>
    <property type="match status" value="1"/>
</dbReference>
<sequence>MAARQPAAKGFSPVPAVAAVVEPDDRSAGVVVECLLHPTNSWRRRRYPLATTLSQLASETEQALARPAKVVSISRRADKKGLPSAPLPLTADLRSLGATAGGYMILERAALEENSEENGREHKPNQVEDCQFVPGRSVGVPSALTIAIERWRAFSSESVLGVAPGDETATHCTAGAQTVANAASSLPPKTKFHTETQTRRWHTEGVQLKREGAVQMEKPGLSIAQKHDKTMYPRPYFTADALDALKAEKAVIVQAHVRGFLARQKASKLRRAKQEIIDREEEEKAAAKREHEMRQKRLRNRCQHPETYADFAVLYQELESWRVQETARIKHTFVSDVHRRQAFKELLHRETDLLQHIEELKLQAMKESRKEKKLHFLETTARPFAWACPSTGDVITVFTPETMWAEELRKLYVDLENLAVDTATRLEILHRLQATVANAAPGRDQKRRLKTVSLNEEIVELCRREIDCLRRGTTQTAKLSGLRQRLSHAFWYLLQSPAFNPQAARYLKLPA</sequence>
<proteinExistence type="predicted"/>
<dbReference type="InterPro" id="IPR037695">
    <property type="entry name" value="IQUB"/>
</dbReference>
<dbReference type="PANTHER" id="PTHR21074">
    <property type="entry name" value="IQ AND UBIQUITIN-LIKE DOMAIN-CONTAINING PROTEIN"/>
    <property type="match status" value="1"/>
</dbReference>
<evidence type="ECO:0000313" key="3">
    <source>
        <dbReference type="EMBL" id="CEL69128.1"/>
    </source>
</evidence>
<feature type="domain" description="IQ motif and ubiquitin-like" evidence="2">
    <location>
        <begin position="366"/>
        <end position="510"/>
    </location>
</feature>